<dbReference type="PANTHER" id="PTHR45777">
    <property type="entry name" value="METHIONINE AMINOPEPTIDASE 2"/>
    <property type="match status" value="1"/>
</dbReference>
<feature type="region of interest" description="Disordered" evidence="10">
    <location>
        <begin position="1"/>
        <end position="122"/>
    </location>
</feature>
<keyword evidence="6 8" id="KW-0479">Metal-binding</keyword>
<dbReference type="InterPro" id="IPR050247">
    <property type="entry name" value="Met_Aminopeptidase_Type2"/>
</dbReference>
<feature type="binding site" evidence="8">
    <location>
        <position position="337"/>
    </location>
    <ligand>
        <name>a divalent metal cation</name>
        <dbReference type="ChEBI" id="CHEBI:60240"/>
        <label>2</label>
        <note>catalytic</note>
    </ligand>
</feature>
<dbReference type="GO" id="GO:0070006">
    <property type="term" value="F:metalloaminopeptidase activity"/>
    <property type="evidence" value="ECO:0007669"/>
    <property type="project" value="UniProtKB-UniRule"/>
</dbReference>
<keyword evidence="4 8" id="KW-0031">Aminopeptidase</keyword>
<dbReference type="SUPFAM" id="SSF55920">
    <property type="entry name" value="Creatinase/aminopeptidase"/>
    <property type="match status" value="1"/>
</dbReference>
<sequence>MAAVLEEVGKSEDKLQDDTQNGEEIDDLDVEDGAEEASRKKKRKKKKKKAGAGEASADVPGGGGGGGDINHAAPEKDSQTSYVKDGEDGDEAKKKRKRKKQKNKPGEKATEESKGLLQTDPPTIPIAELFPSGVFPVGEIMEYPIIQDDRTAKDRFTSEEKRAIDRLHNDMYNEVRHAAEAHRQTRKHMMKFIKPGMTMIEICEELEKTARRLIGENGLKAGLAFPTGCSRNHCAAHYTPNAGDTTVLQYDDVTKIDFGTHINGRIIDCAFTLTFNPKYDNLLAAVKDATNTGIKAAGIDVKLCDIGEQIQEVMESYEVELDGKTYQVKSIRNLNGHSISPYRIHAGKTVPIVKGGEAIVMEENEFYAIETFGSTGRGLVNDDMDVSHYMKNFEQGYVPLRLQSSKALLNVISKNFGTLAFCKRWLDRLHCTKYQMALKDLCDKGIVDAYPPLCDIKGSYTAQYEHTIMLRPTCKEVVSRGDDY</sequence>
<feature type="binding site" evidence="8">
    <location>
        <position position="268"/>
    </location>
    <ligand>
        <name>a divalent metal cation</name>
        <dbReference type="ChEBI" id="CHEBI:60240"/>
        <label>2</label>
        <note>catalytic</note>
    </ligand>
</feature>
<feature type="compositionally biased region" description="Basic and acidic residues" evidence="10">
    <location>
        <begin position="104"/>
        <end position="114"/>
    </location>
</feature>
<accession>A0AAW2I6Y3</accession>
<comment type="cofactor">
    <cofactor evidence="8">
        <name>Co(2+)</name>
        <dbReference type="ChEBI" id="CHEBI:48828"/>
    </cofactor>
    <cofactor evidence="8">
        <name>Zn(2+)</name>
        <dbReference type="ChEBI" id="CHEBI:29105"/>
    </cofactor>
    <cofactor evidence="8">
        <name>Mn(2+)</name>
        <dbReference type="ChEBI" id="CHEBI:29035"/>
    </cofactor>
    <cofactor evidence="8">
        <name>Fe(2+)</name>
        <dbReference type="ChEBI" id="CHEBI:29033"/>
    </cofactor>
    <text evidence="8">Binds 2 divalent metal cations per subunit. Has a high-affinity and a low affinity metal-binding site. The true nature of the physiological cofactor is under debate. The enzyme is active with cobalt, zinc, manganese or divalent iron ions. Most likely, methionine aminopeptidases function as mononuclear Fe(2+)-metalloproteases under physiological conditions, and the catalytically relevant metal-binding site has been assigned to the histidine-containing high-affinity site.</text>
</comment>
<gene>
    <name evidence="12" type="ORF">PYX00_005002</name>
</gene>
<comment type="catalytic activity">
    <reaction evidence="1 8 9">
        <text>Release of N-terminal amino acids, preferentially methionine, from peptides and arylamides.</text>
        <dbReference type="EC" id="3.4.11.18"/>
    </reaction>
</comment>
<feature type="compositionally biased region" description="Basic residues" evidence="10">
    <location>
        <begin position="39"/>
        <end position="50"/>
    </location>
</feature>
<evidence type="ECO:0000256" key="9">
    <source>
        <dbReference type="RuleBase" id="RU003653"/>
    </source>
</evidence>
<dbReference type="CDD" id="cd01088">
    <property type="entry name" value="MetAP2"/>
    <property type="match status" value="1"/>
</dbReference>
<evidence type="ECO:0000256" key="4">
    <source>
        <dbReference type="ARBA" id="ARBA00022438"/>
    </source>
</evidence>
<dbReference type="Pfam" id="PF00557">
    <property type="entry name" value="Peptidase_M24"/>
    <property type="match status" value="1"/>
</dbReference>
<protein>
    <recommendedName>
        <fullName evidence="8">Methionine aminopeptidase 2</fullName>
        <shortName evidence="8">MAP 2</shortName>
        <shortName evidence="8">MetAP 2</shortName>
        <ecNumber evidence="8">3.4.11.18</ecNumber>
    </recommendedName>
    <alternativeName>
        <fullName evidence="8">Peptidase M</fullName>
    </alternativeName>
</protein>
<dbReference type="InterPro" id="IPR018349">
    <property type="entry name" value="Pept_M24A_MAP2_BS"/>
</dbReference>
<feature type="binding site" evidence="8">
    <location>
        <position position="237"/>
    </location>
    <ligand>
        <name>substrate</name>
    </ligand>
</feature>
<dbReference type="SUPFAM" id="SSF46785">
    <property type="entry name" value="Winged helix' DNA-binding domain"/>
    <property type="match status" value="1"/>
</dbReference>
<dbReference type="PRINTS" id="PR00599">
    <property type="entry name" value="MAPEPTIDASE"/>
</dbReference>
<feature type="binding site" evidence="8">
    <location>
        <position position="257"/>
    </location>
    <ligand>
        <name>a divalent metal cation</name>
        <dbReference type="ChEBI" id="CHEBI:60240"/>
        <label>1</label>
    </ligand>
</feature>
<dbReference type="InterPro" id="IPR036390">
    <property type="entry name" value="WH_DNA-bd_sf"/>
</dbReference>
<feature type="domain" description="Peptidase M24" evidence="11">
    <location>
        <begin position="174"/>
        <end position="371"/>
    </location>
</feature>
<feature type="compositionally biased region" description="Basic and acidic residues" evidence="10">
    <location>
        <begin position="7"/>
        <end position="17"/>
    </location>
</feature>
<dbReference type="GO" id="GO:0005737">
    <property type="term" value="C:cytoplasm"/>
    <property type="evidence" value="ECO:0007669"/>
    <property type="project" value="UniProtKB-SubCell"/>
</dbReference>
<dbReference type="Gene3D" id="3.90.230.10">
    <property type="entry name" value="Creatinase/methionine aminopeptidase superfamily"/>
    <property type="match status" value="1"/>
</dbReference>
<evidence type="ECO:0000256" key="1">
    <source>
        <dbReference type="ARBA" id="ARBA00000294"/>
    </source>
</evidence>
<dbReference type="GO" id="GO:0046872">
    <property type="term" value="F:metal ion binding"/>
    <property type="evidence" value="ECO:0007669"/>
    <property type="project" value="UniProtKB-UniRule"/>
</dbReference>
<dbReference type="PANTHER" id="PTHR45777:SF2">
    <property type="entry name" value="METHIONINE AMINOPEPTIDASE 2"/>
    <property type="match status" value="1"/>
</dbReference>
<feature type="compositionally biased region" description="Acidic residues" evidence="10">
    <location>
        <begin position="20"/>
        <end position="35"/>
    </location>
</feature>
<proteinExistence type="inferred from homology"/>
<dbReference type="EC" id="3.4.11.18" evidence="8"/>
<dbReference type="GO" id="GO:0006508">
    <property type="term" value="P:proteolysis"/>
    <property type="evidence" value="ECO:0007669"/>
    <property type="project" value="UniProtKB-KW"/>
</dbReference>
<dbReference type="GO" id="GO:0004239">
    <property type="term" value="F:initiator methionyl aminopeptidase activity"/>
    <property type="evidence" value="ECO:0007669"/>
    <property type="project" value="UniProtKB-UniRule"/>
</dbReference>
<comment type="caution">
    <text evidence="12">The sequence shown here is derived from an EMBL/GenBank/DDBJ whole genome shotgun (WGS) entry which is preliminary data.</text>
</comment>
<evidence type="ECO:0000256" key="5">
    <source>
        <dbReference type="ARBA" id="ARBA00022670"/>
    </source>
</evidence>
<comment type="function">
    <text evidence="8 9">Cotranslationally removes the N-terminal methionine from nascent proteins. The N-terminal methionine is often cleaved when the second residue in the primary sequence is small and uncharged (Met-Ala-, Cys, Gly, Pro, Ser, Thr, or Val).</text>
</comment>
<feature type="binding site" evidence="8">
    <location>
        <position position="465"/>
    </location>
    <ligand>
        <name>a divalent metal cation</name>
        <dbReference type="ChEBI" id="CHEBI:60240"/>
        <label>1</label>
    </ligand>
</feature>
<evidence type="ECO:0000256" key="2">
    <source>
        <dbReference type="ARBA" id="ARBA00001936"/>
    </source>
</evidence>
<keyword evidence="8" id="KW-0963">Cytoplasm</keyword>
<comment type="subcellular location">
    <subcellularLocation>
        <location evidence="8">Cytoplasm</location>
    </subcellularLocation>
</comment>
<evidence type="ECO:0000313" key="12">
    <source>
        <dbReference type="EMBL" id="KAL0277877.1"/>
    </source>
</evidence>
<keyword evidence="7 8" id="KW-0378">Hydrolase</keyword>
<feature type="binding site" evidence="8">
    <location>
        <position position="465"/>
    </location>
    <ligand>
        <name>a divalent metal cation</name>
        <dbReference type="ChEBI" id="CHEBI:60240"/>
        <label>2</label>
        <note>catalytic</note>
    </ligand>
</feature>
<feature type="binding site" evidence="8">
    <location>
        <position position="370"/>
    </location>
    <ligand>
        <name>a divalent metal cation</name>
        <dbReference type="ChEBI" id="CHEBI:60240"/>
        <label>2</label>
        <note>catalytic</note>
    </ligand>
</feature>
<dbReference type="NCBIfam" id="TIGR00501">
    <property type="entry name" value="met_pdase_II"/>
    <property type="match status" value="1"/>
</dbReference>
<dbReference type="InterPro" id="IPR000994">
    <property type="entry name" value="Pept_M24"/>
</dbReference>
<dbReference type="AlphaFoldDB" id="A0AAW2I6Y3"/>
<name>A0AAW2I6Y3_9NEOP</name>
<keyword evidence="5 8" id="KW-0645">Protease</keyword>
<comment type="cofactor">
    <cofactor evidence="2">
        <name>Mn(2+)</name>
        <dbReference type="ChEBI" id="CHEBI:29035"/>
    </cofactor>
</comment>
<evidence type="ECO:0000256" key="3">
    <source>
        <dbReference type="ARBA" id="ARBA00001954"/>
    </source>
</evidence>
<comment type="cofactor">
    <cofactor evidence="3">
        <name>Fe(2+)</name>
        <dbReference type="ChEBI" id="CHEBI:29033"/>
    </cofactor>
</comment>
<dbReference type="PROSITE" id="PS01202">
    <property type="entry name" value="MAP_2"/>
    <property type="match status" value="1"/>
</dbReference>
<dbReference type="Gene3D" id="1.10.10.10">
    <property type="entry name" value="Winged helix-like DNA-binding domain superfamily/Winged helix DNA-binding domain"/>
    <property type="match status" value="1"/>
</dbReference>
<feature type="binding site" evidence="8">
    <location>
        <position position="268"/>
    </location>
    <ligand>
        <name>a divalent metal cation</name>
        <dbReference type="ChEBI" id="CHEBI:60240"/>
        <label>1</label>
    </ligand>
</feature>
<feature type="compositionally biased region" description="Basic residues" evidence="10">
    <location>
        <begin position="94"/>
        <end position="103"/>
    </location>
</feature>
<dbReference type="InterPro" id="IPR036388">
    <property type="entry name" value="WH-like_DNA-bd_sf"/>
</dbReference>
<evidence type="ECO:0000256" key="8">
    <source>
        <dbReference type="HAMAP-Rule" id="MF_03175"/>
    </source>
</evidence>
<evidence type="ECO:0000256" key="10">
    <source>
        <dbReference type="SAM" id="MobiDB-lite"/>
    </source>
</evidence>
<dbReference type="InterPro" id="IPR002468">
    <property type="entry name" value="Pept_M24A_MAP2"/>
</dbReference>
<feature type="binding site" evidence="8">
    <location>
        <position position="345"/>
    </location>
    <ligand>
        <name>substrate</name>
    </ligand>
</feature>
<dbReference type="EMBL" id="JARGDH010000002">
    <property type="protein sequence ID" value="KAL0277877.1"/>
    <property type="molecule type" value="Genomic_DNA"/>
</dbReference>
<reference evidence="12" key="1">
    <citation type="journal article" date="2024" name="Gigascience">
        <title>Chromosome-level genome of the poultry shaft louse Menopon gallinae provides insight into the host-switching and adaptive evolution of parasitic lice.</title>
        <authorList>
            <person name="Xu Y."/>
            <person name="Ma L."/>
            <person name="Liu S."/>
            <person name="Liang Y."/>
            <person name="Liu Q."/>
            <person name="He Z."/>
            <person name="Tian L."/>
            <person name="Duan Y."/>
            <person name="Cai W."/>
            <person name="Li H."/>
            <person name="Song F."/>
        </authorList>
    </citation>
    <scope>NUCLEOTIDE SEQUENCE</scope>
    <source>
        <strain evidence="12">Cailab_2023a</strain>
    </source>
</reference>
<comment type="similarity">
    <text evidence="8">Belongs to the peptidase M24A family. Methionine aminopeptidase eukaryotic type 2 subfamily.</text>
</comment>
<dbReference type="InterPro" id="IPR036005">
    <property type="entry name" value="Creatinase/aminopeptidase-like"/>
</dbReference>
<evidence type="ECO:0000259" key="11">
    <source>
        <dbReference type="Pfam" id="PF00557"/>
    </source>
</evidence>
<organism evidence="12">
    <name type="scientific">Menopon gallinae</name>
    <name type="common">poultry shaft louse</name>
    <dbReference type="NCBI Taxonomy" id="328185"/>
    <lineage>
        <taxon>Eukaryota</taxon>
        <taxon>Metazoa</taxon>
        <taxon>Ecdysozoa</taxon>
        <taxon>Arthropoda</taxon>
        <taxon>Hexapoda</taxon>
        <taxon>Insecta</taxon>
        <taxon>Pterygota</taxon>
        <taxon>Neoptera</taxon>
        <taxon>Paraneoptera</taxon>
        <taxon>Psocodea</taxon>
        <taxon>Troctomorpha</taxon>
        <taxon>Phthiraptera</taxon>
        <taxon>Amblycera</taxon>
        <taxon>Menoponidae</taxon>
        <taxon>Menopon</taxon>
    </lineage>
</organism>
<evidence type="ECO:0000256" key="7">
    <source>
        <dbReference type="ARBA" id="ARBA00022801"/>
    </source>
</evidence>
<evidence type="ECO:0000256" key="6">
    <source>
        <dbReference type="ARBA" id="ARBA00022723"/>
    </source>
</evidence>
<dbReference type="HAMAP" id="MF_03175">
    <property type="entry name" value="MetAP_2_euk"/>
    <property type="match status" value="1"/>
</dbReference>
<dbReference type="InterPro" id="IPR001714">
    <property type="entry name" value="Pept_M24_MAP"/>
</dbReference>